<organism evidence="2 3">
    <name type="scientific">Corynebacterium cystitidis DSM 20524</name>
    <dbReference type="NCBI Taxonomy" id="1121357"/>
    <lineage>
        <taxon>Bacteria</taxon>
        <taxon>Bacillati</taxon>
        <taxon>Actinomycetota</taxon>
        <taxon>Actinomycetes</taxon>
        <taxon>Mycobacteriales</taxon>
        <taxon>Corynebacteriaceae</taxon>
        <taxon>Corynebacterium</taxon>
    </lineage>
</organism>
<dbReference type="STRING" id="1121357.SAMN05661109_02466"/>
<reference evidence="3" key="1">
    <citation type="submission" date="2016-10" db="EMBL/GenBank/DDBJ databases">
        <authorList>
            <person name="Varghese N."/>
            <person name="Submissions S."/>
        </authorList>
    </citation>
    <scope>NUCLEOTIDE SEQUENCE [LARGE SCALE GENOMIC DNA]</scope>
    <source>
        <strain evidence="3">DSM 20524</strain>
    </source>
</reference>
<keyword evidence="1" id="KW-1133">Transmembrane helix</keyword>
<feature type="transmembrane region" description="Helical" evidence="1">
    <location>
        <begin position="58"/>
        <end position="87"/>
    </location>
</feature>
<sequence length="103" mass="11348">MFEPVSTITLISRLPRLVEMLLFAIVGISAVVGAFMVANTRPDAFDAANRQSKTMWILILAGSAFSCLLSLPLLAWIGAIATGVYYFDVRPHIQRILRGDFGY</sequence>
<dbReference type="EMBL" id="FOGQ01000015">
    <property type="protein sequence ID" value="SES27037.1"/>
    <property type="molecule type" value="Genomic_DNA"/>
</dbReference>
<keyword evidence="1" id="KW-0812">Transmembrane</keyword>
<evidence type="ECO:0008006" key="4">
    <source>
        <dbReference type="Google" id="ProtNLM"/>
    </source>
</evidence>
<dbReference type="Pfam" id="PF10724">
    <property type="entry name" value="DUF2516"/>
    <property type="match status" value="1"/>
</dbReference>
<evidence type="ECO:0000313" key="2">
    <source>
        <dbReference type="EMBL" id="SES27037.1"/>
    </source>
</evidence>
<evidence type="ECO:0000256" key="1">
    <source>
        <dbReference type="SAM" id="Phobius"/>
    </source>
</evidence>
<keyword evidence="3" id="KW-1185">Reference proteome</keyword>
<dbReference type="Proteomes" id="UP000198929">
    <property type="component" value="Unassembled WGS sequence"/>
</dbReference>
<dbReference type="InterPro" id="IPR019662">
    <property type="entry name" value="DUF2516"/>
</dbReference>
<name>A0A1H9W054_9CORY</name>
<accession>A0A1H9W054</accession>
<feature type="transmembrane region" description="Helical" evidence="1">
    <location>
        <begin position="20"/>
        <end position="38"/>
    </location>
</feature>
<dbReference type="AlphaFoldDB" id="A0A1H9W054"/>
<dbReference type="RefSeq" id="WP_092260580.1">
    <property type="nucleotide sequence ID" value="NZ_CP047199.1"/>
</dbReference>
<evidence type="ECO:0000313" key="3">
    <source>
        <dbReference type="Proteomes" id="UP000198929"/>
    </source>
</evidence>
<keyword evidence="1" id="KW-0472">Membrane</keyword>
<gene>
    <name evidence="2" type="ORF">SAMN05661109_02466</name>
</gene>
<proteinExistence type="predicted"/>
<protein>
    <recommendedName>
        <fullName evidence="4">DUF2516 domain-containing protein</fullName>
    </recommendedName>
</protein>